<dbReference type="Proteomes" id="UP001139981">
    <property type="component" value="Unassembled WGS sequence"/>
</dbReference>
<sequence length="1440" mass="157021">MAAAKAGVKPETCAMLPSRVTITFLSAFEVSLRRWPAWCSTGADHQAFDDGVYASRTFTLLRFVLWVSSCPENRRVLLHHGVLACIREALAALRECRADVFGEDMLELLDTEHTSESVPDARTFDWISATQASADAYMAPGAMCQAEPTTKIAGCILFRLLMLLSVRLLDPEAKFAEHLKCAYIPEPESEFTMVDANEHAKGLLSEFLLAWQRLEVTPSRPRLGQAVLSLSGAIGSVLVSGWVDGHQLHQLNTAELIARPMHYLQFDEAYLAWRLLILLAEQHAEFAKWSHTVKTKASNFWRACTLSHAEYLRPYAPLYLSQQTEEQEGAVSLDDRTSLDAILAESHAETHTDRFVTLQRCVHIHTRGEFIDSAIEPAVLQKYVKGTGGRVETGTRLRRNLDTVVACLAQHGNCLPLPPYIRSSLATINHLLEPIVARSSPLNLRVDTTSTGRAVVDESDEVRTEHYSFLVTECVHFLWSVWRLPLCLDIMGAVFSSISAAAWDSMLSHMAAQGADGSSSAINPGHAADRVSDTTHRHILMLVGWLLMHSSPSNADGGRSMLPPSVCKLVFHKVMTTLASAGYPTAAPGSALDSSNGRDSDLLELSNAASLIAYRASQCLLLVCWHDVRRFRLLIHETQSIEYMLSVLHHLDHLSKRQSTAHLSDYVTQSLDNLSVVSLPDESVWNIADLRSLSHHSRGTLERSLSTTLFLLWASSADTCSACQLDTDDRTGMLRDERTLPGSDKQLQAQMLRVVWQLSQTSICKHSSSAEPIDCISALSDLSSSGNSAVSMVSKLLVTTSIRWLLASELNDTCATAYSGVDQHQLALVTKKWLALAVQWVLPTDISHTAAVKQHAQFLASLRTGLARAALDSQGHQHLRHIQARLVRCGILEDLLSSIQLATTIDLGCSSSGHSQFSSFGDDQASVSHSPEYELGVLVSESLRMLAFVVYDFPELADKLADIGGYRTVNTCLSRILASSAAAGAPIVEGVLALLSGLSSSADTRAMSALRVERKWIPTMTSIFSCLGLTERIATLRLVAQWCESSSHACWHLSQSTLPRQTIELLQSLLSELSASDMDRAQRYSCVSAYAKVIGRVLTATMSVSMCVSDLKLIFRTLVSGPGDPEGVDMSLSAAEVKEHTQTVRQMFAAVLTRCARHEAIGSYFSFGGRPAALRASHFCRVPERGFTFATWIRPDDALACSGQQHFLTAQLSGGGWSLPSTQPASPNRPTGIQPCSLSSESGTMQAFGTILHLSAARGNAFEILYNSAQRGLEIRLLVSGAKHVIKCADGLVGPWQWHSLAVSYVPAKRGWSPFGSSNIHVYLNSTLAYKGSVAFIEHSAYHACYIGGSPVVAADSSLASPMTGLTLAFSGRMSNVRMFDGPLRASDVELLHHIGPMLATQFRKSQASDPTFLSAIFTQTRRPPASASLAETVVEDVAG</sequence>
<evidence type="ECO:0000313" key="1">
    <source>
        <dbReference type="EMBL" id="KAJ2896163.1"/>
    </source>
</evidence>
<gene>
    <name evidence="1" type="ORF">IWW38_002100</name>
</gene>
<organism evidence="1 2">
    <name type="scientific">Coemansia aciculifera</name>
    <dbReference type="NCBI Taxonomy" id="417176"/>
    <lineage>
        <taxon>Eukaryota</taxon>
        <taxon>Fungi</taxon>
        <taxon>Fungi incertae sedis</taxon>
        <taxon>Zoopagomycota</taxon>
        <taxon>Kickxellomycotina</taxon>
        <taxon>Kickxellomycetes</taxon>
        <taxon>Kickxellales</taxon>
        <taxon>Kickxellaceae</taxon>
        <taxon>Coemansia</taxon>
    </lineage>
</organism>
<dbReference type="EMBL" id="JANBVB010000221">
    <property type="protein sequence ID" value="KAJ2896163.1"/>
    <property type="molecule type" value="Genomic_DNA"/>
</dbReference>
<name>A0ACC1M5C4_9FUNG</name>
<accession>A0ACC1M5C4</accession>
<comment type="caution">
    <text evidence="1">The sequence shown here is derived from an EMBL/GenBank/DDBJ whole genome shotgun (WGS) entry which is preliminary data.</text>
</comment>
<proteinExistence type="predicted"/>
<evidence type="ECO:0000313" key="2">
    <source>
        <dbReference type="Proteomes" id="UP001139981"/>
    </source>
</evidence>
<keyword evidence="2" id="KW-1185">Reference proteome</keyword>
<feature type="non-terminal residue" evidence="1">
    <location>
        <position position="1440"/>
    </location>
</feature>
<protein>
    <submittedName>
        <fullName evidence="1">Uncharacterized protein</fullName>
    </submittedName>
</protein>
<reference evidence="1" key="1">
    <citation type="submission" date="2022-07" db="EMBL/GenBank/DDBJ databases">
        <title>Phylogenomic reconstructions and comparative analyses of Kickxellomycotina fungi.</title>
        <authorList>
            <person name="Reynolds N.K."/>
            <person name="Stajich J.E."/>
            <person name="Barry K."/>
            <person name="Grigoriev I.V."/>
            <person name="Crous P."/>
            <person name="Smith M.E."/>
        </authorList>
    </citation>
    <scope>NUCLEOTIDE SEQUENCE</scope>
    <source>
        <strain evidence="1">CBS 190363</strain>
    </source>
</reference>